<evidence type="ECO:0000256" key="8">
    <source>
        <dbReference type="SAM" id="Phobius"/>
    </source>
</evidence>
<reference evidence="9" key="1">
    <citation type="submission" date="2022-08" db="EMBL/GenBank/DDBJ databases">
        <authorList>
            <person name="Wang H."/>
        </authorList>
    </citation>
    <scope>NUCLEOTIDE SEQUENCE</scope>
    <source>
        <strain evidence="9">PS10</strain>
    </source>
</reference>
<feature type="transmembrane region" description="Helical" evidence="8">
    <location>
        <begin position="298"/>
        <end position="318"/>
    </location>
</feature>
<feature type="transmembrane region" description="Helical" evidence="8">
    <location>
        <begin position="392"/>
        <end position="414"/>
    </location>
</feature>
<evidence type="ECO:0000256" key="4">
    <source>
        <dbReference type="ARBA" id="ARBA00022692"/>
    </source>
</evidence>
<feature type="transmembrane region" description="Helical" evidence="8">
    <location>
        <begin position="218"/>
        <end position="236"/>
    </location>
</feature>
<organism evidence="9 10">
    <name type="scientific">Campylobacter gastrosuis</name>
    <dbReference type="NCBI Taxonomy" id="2974576"/>
    <lineage>
        <taxon>Bacteria</taxon>
        <taxon>Pseudomonadati</taxon>
        <taxon>Campylobacterota</taxon>
        <taxon>Epsilonproteobacteria</taxon>
        <taxon>Campylobacterales</taxon>
        <taxon>Campylobacteraceae</taxon>
        <taxon>Campylobacter</taxon>
    </lineage>
</organism>
<keyword evidence="10" id="KW-1185">Reference proteome</keyword>
<keyword evidence="7" id="KW-0808">Transferase</keyword>
<feature type="transmembrane region" description="Helical" evidence="8">
    <location>
        <begin position="47"/>
        <end position="67"/>
    </location>
</feature>
<feature type="transmembrane region" description="Helical" evidence="8">
    <location>
        <begin position="324"/>
        <end position="344"/>
    </location>
</feature>
<accession>A0ABT7HS04</accession>
<protein>
    <submittedName>
        <fullName evidence="9">MBOAT family protein</fullName>
    </submittedName>
</protein>
<name>A0ABT7HS04_9BACT</name>
<feature type="transmembrane region" description="Helical" evidence="8">
    <location>
        <begin position="117"/>
        <end position="135"/>
    </location>
</feature>
<gene>
    <name evidence="9" type="ORF">NYG85_07460</name>
</gene>
<comment type="subcellular location">
    <subcellularLocation>
        <location evidence="1">Cell membrane</location>
        <topology evidence="1">Multi-pass membrane protein</topology>
    </subcellularLocation>
</comment>
<keyword evidence="3 7" id="KW-1003">Cell membrane</keyword>
<dbReference type="Proteomes" id="UP001173801">
    <property type="component" value="Unassembled WGS sequence"/>
</dbReference>
<keyword evidence="4 8" id="KW-0812">Transmembrane</keyword>
<feature type="transmembrane region" description="Helical" evidence="8">
    <location>
        <begin position="435"/>
        <end position="452"/>
    </location>
</feature>
<comment type="similarity">
    <text evidence="2 7">Belongs to the membrane-bound acyltransferase family.</text>
</comment>
<comment type="caution">
    <text evidence="9">The sequence shown here is derived from an EMBL/GenBank/DDBJ whole genome shotgun (WGS) entry which is preliminary data.</text>
</comment>
<feature type="transmembrane region" description="Helical" evidence="8">
    <location>
        <begin position="74"/>
        <end position="92"/>
    </location>
</feature>
<keyword evidence="5 8" id="KW-1133">Transmembrane helix</keyword>
<keyword evidence="7" id="KW-0012">Acyltransferase</keyword>
<dbReference type="PIRSF" id="PIRSF016636">
    <property type="entry name" value="AlgI_DltB"/>
    <property type="match status" value="1"/>
</dbReference>
<dbReference type="PANTHER" id="PTHR13285:SF18">
    <property type="entry name" value="PROTEIN-CYSTEINE N-PALMITOYLTRANSFERASE RASP"/>
    <property type="match status" value="1"/>
</dbReference>
<evidence type="ECO:0000256" key="2">
    <source>
        <dbReference type="ARBA" id="ARBA00010323"/>
    </source>
</evidence>
<evidence type="ECO:0000256" key="3">
    <source>
        <dbReference type="ARBA" id="ARBA00022475"/>
    </source>
</evidence>
<dbReference type="InterPro" id="IPR024194">
    <property type="entry name" value="Ac/AlaTfrase_AlgI/DltB"/>
</dbReference>
<dbReference type="InterPro" id="IPR028362">
    <property type="entry name" value="AlgI"/>
</dbReference>
<dbReference type="InterPro" id="IPR051085">
    <property type="entry name" value="MB_O-acyltransferase"/>
</dbReference>
<evidence type="ECO:0000256" key="1">
    <source>
        <dbReference type="ARBA" id="ARBA00004651"/>
    </source>
</evidence>
<dbReference type="Pfam" id="PF03062">
    <property type="entry name" value="MBOAT"/>
    <property type="match status" value="1"/>
</dbReference>
<evidence type="ECO:0000313" key="9">
    <source>
        <dbReference type="EMBL" id="MDL0089198.1"/>
    </source>
</evidence>
<feature type="transmembrane region" description="Helical" evidence="8">
    <location>
        <begin position="242"/>
        <end position="261"/>
    </location>
</feature>
<sequence length="460" mass="53162">MTFFSVEFLLIFLAFFAIYWAFSKHYKAQNTLILIFNYALIFSFSPYFMLVIFLHTFFVSYFGLFIAYKGSKNAIFSGVFFSILYLCFFKYYDVIHADFRAVLLFFKFDFIANNLDIALPIGISFYTFSSVTYLVSIYKKEQAPSDFLSLACYLSFFATLIAGPIAKSTFMLPQFNTKREFKNGDLIVVLLLFGVVKKVLIANYLSGFVTEIFNDPKSFNPLEILTAIYCYGVWLYCDFSGYVDIVSALALSIGFALPLNFNMPYVALNLRDFWRRWHISLSNFIRDYIYIPLGGNKVTFFHTQVNILIAFSLSGIWHGVGLNFVIWGLLHGFGIVFLNLMALFKINFSKHLPLVSMLLTYTFVSFSWVYFAKSDLNEANLIIKSLFYNENFINLSQIVTLFALFLLFVIYPFFKDLKEILVQFLKATPLLLKPLLLSIIFTFIFAVCKDGIPDFIYASF</sequence>
<dbReference type="EMBL" id="JANURM010000009">
    <property type="protein sequence ID" value="MDL0089198.1"/>
    <property type="molecule type" value="Genomic_DNA"/>
</dbReference>
<proteinExistence type="inferred from homology"/>
<dbReference type="PIRSF" id="PIRSF500217">
    <property type="entry name" value="AlgI"/>
    <property type="match status" value="1"/>
</dbReference>
<evidence type="ECO:0000256" key="5">
    <source>
        <dbReference type="ARBA" id="ARBA00022989"/>
    </source>
</evidence>
<evidence type="ECO:0000256" key="6">
    <source>
        <dbReference type="ARBA" id="ARBA00023136"/>
    </source>
</evidence>
<feature type="transmembrane region" description="Helical" evidence="8">
    <location>
        <begin position="351"/>
        <end position="372"/>
    </location>
</feature>
<feature type="transmembrane region" description="Helical" evidence="8">
    <location>
        <begin position="186"/>
        <end position="206"/>
    </location>
</feature>
<keyword evidence="6 7" id="KW-0472">Membrane</keyword>
<dbReference type="RefSeq" id="WP_284937855.1">
    <property type="nucleotide sequence ID" value="NZ_JANURM010000009.1"/>
</dbReference>
<dbReference type="InterPro" id="IPR004299">
    <property type="entry name" value="MBOAT_fam"/>
</dbReference>
<reference evidence="9" key="2">
    <citation type="journal article" date="2023" name="Microorganisms">
        <title>Isolation and Genomic Characteristics of Cat-Borne Campylobacter felis sp. nov. and Sheep-Borne Campylobacter ovis sp. nov.</title>
        <authorList>
            <person name="Wang H."/>
            <person name="Li Y."/>
            <person name="Gu Y."/>
            <person name="Zhou G."/>
            <person name="Chen X."/>
            <person name="Zhang X."/>
            <person name="Shao Z."/>
            <person name="Zhang J."/>
            <person name="Zhang M."/>
        </authorList>
    </citation>
    <scope>NUCLEOTIDE SEQUENCE</scope>
    <source>
        <strain evidence="9">PS10</strain>
    </source>
</reference>
<dbReference type="PANTHER" id="PTHR13285">
    <property type="entry name" value="ACYLTRANSFERASE"/>
    <property type="match status" value="1"/>
</dbReference>
<feature type="transmembrane region" description="Helical" evidence="8">
    <location>
        <begin position="147"/>
        <end position="166"/>
    </location>
</feature>
<evidence type="ECO:0000256" key="7">
    <source>
        <dbReference type="PIRNR" id="PIRNR016636"/>
    </source>
</evidence>
<evidence type="ECO:0000313" key="10">
    <source>
        <dbReference type="Proteomes" id="UP001173801"/>
    </source>
</evidence>